<organism evidence="2 3">
    <name type="scientific">Shewanella oncorhynchi</name>
    <dbReference type="NCBI Taxonomy" id="2726434"/>
    <lineage>
        <taxon>Bacteria</taxon>
        <taxon>Pseudomonadati</taxon>
        <taxon>Pseudomonadota</taxon>
        <taxon>Gammaproteobacteria</taxon>
        <taxon>Alteromonadales</taxon>
        <taxon>Shewanellaceae</taxon>
        <taxon>Shewanella</taxon>
    </lineage>
</organism>
<feature type="transmembrane region" description="Helical" evidence="1">
    <location>
        <begin position="102"/>
        <end position="121"/>
    </location>
</feature>
<evidence type="ECO:0000313" key="2">
    <source>
        <dbReference type="EMBL" id="NLQ23710.1"/>
    </source>
</evidence>
<evidence type="ECO:0000313" key="3">
    <source>
        <dbReference type="Proteomes" id="UP000527352"/>
    </source>
</evidence>
<sequence length="131" mass="15617">MNLEHFLRAVFIAIAICFVPIMLFYWSNESDLITMDFKYFYGSIRFVLVFYFIFSIIGWMLIGFPVHWVAVKFFNQNKWCYFLGILAFGILISLPSMKIELFLFYAGISGLQAILFLWWLAREHNKLLKRT</sequence>
<keyword evidence="3" id="KW-1185">Reference proteome</keyword>
<feature type="transmembrane region" description="Helical" evidence="1">
    <location>
        <begin position="7"/>
        <end position="26"/>
    </location>
</feature>
<keyword evidence="1" id="KW-0472">Membrane</keyword>
<dbReference type="EMBL" id="JABAEB010000007">
    <property type="protein sequence ID" value="NLQ23710.1"/>
    <property type="molecule type" value="Genomic_DNA"/>
</dbReference>
<feature type="transmembrane region" description="Helical" evidence="1">
    <location>
        <begin position="46"/>
        <end position="67"/>
    </location>
</feature>
<comment type="caution">
    <text evidence="2">The sequence shown here is derived from an EMBL/GenBank/DDBJ whole genome shotgun (WGS) entry which is preliminary data.</text>
</comment>
<name>A0ABX1KNC7_9GAMM</name>
<protein>
    <submittedName>
        <fullName evidence="2">Uncharacterized protein</fullName>
    </submittedName>
</protein>
<feature type="transmembrane region" description="Helical" evidence="1">
    <location>
        <begin position="79"/>
        <end position="96"/>
    </location>
</feature>
<keyword evidence="1" id="KW-1133">Transmembrane helix</keyword>
<gene>
    <name evidence="2" type="ORF">HGO26_12605</name>
</gene>
<evidence type="ECO:0000256" key="1">
    <source>
        <dbReference type="SAM" id="Phobius"/>
    </source>
</evidence>
<dbReference type="RefSeq" id="WP_168825513.1">
    <property type="nucleotide sequence ID" value="NZ_JABAEB010000007.1"/>
</dbReference>
<reference evidence="2 3" key="1">
    <citation type="submission" date="2020-04" db="EMBL/GenBank/DDBJ databases">
        <title>The first description of lens atrophy caused by putative novel Shewanella sp. that is a new emerging pathogen for cultured rainbow trout?</title>
        <authorList>
            <person name="Saticioglu I.B."/>
            <person name="Duman M."/>
            <person name="Altun S."/>
        </authorList>
    </citation>
    <scope>NUCLEOTIDE SEQUENCE [LARGE SCALE GENOMIC DNA]</scope>
    <source>
        <strain evidence="2 3">S-1</strain>
    </source>
</reference>
<proteinExistence type="predicted"/>
<accession>A0ABX1KNC7</accession>
<dbReference type="Proteomes" id="UP000527352">
    <property type="component" value="Unassembled WGS sequence"/>
</dbReference>
<keyword evidence="1" id="KW-0812">Transmembrane</keyword>